<organism evidence="1 2">
    <name type="scientific">Legionella drancourtii LLAP12</name>
    <dbReference type="NCBI Taxonomy" id="658187"/>
    <lineage>
        <taxon>Bacteria</taxon>
        <taxon>Pseudomonadati</taxon>
        <taxon>Pseudomonadota</taxon>
        <taxon>Gammaproteobacteria</taxon>
        <taxon>Legionellales</taxon>
        <taxon>Legionellaceae</taxon>
        <taxon>Legionella</taxon>
    </lineage>
</organism>
<proteinExistence type="predicted"/>
<sequence>MPKNINQKQYSKNADNSMTKYQFTFKLTRPSANLENDPSVMKNQFHLEFDKTTRTLGDAEPVYKPRKKRLPPLAPSETNAPNKIKNIYITTLYHPYSSASGTPSGLYTNASSPTFFKAAQNRDHIPSTHNLDASVIMPTKAALIPSIKAEKIKISNLINAEMIDEKKLDISTINILAKTFNVSAENLETELSTAIRW</sequence>
<dbReference type="InParanoid" id="G9EN91"/>
<reference evidence="1 2" key="1">
    <citation type="journal article" date="2011" name="BMC Genomics">
        <title>Insight into cross-talk between intra-amoebal pathogens.</title>
        <authorList>
            <person name="Gimenez G."/>
            <person name="Bertelli C."/>
            <person name="Moliner C."/>
            <person name="Robert C."/>
            <person name="Raoult D."/>
            <person name="Fournier P.E."/>
            <person name="Greub G."/>
        </authorList>
    </citation>
    <scope>NUCLEOTIDE SEQUENCE [LARGE SCALE GENOMIC DNA]</scope>
    <source>
        <strain evidence="1 2">LLAP12</strain>
    </source>
</reference>
<name>G9EN91_9GAMM</name>
<keyword evidence="2" id="KW-1185">Reference proteome</keyword>
<dbReference type="AlphaFoldDB" id="G9EN91"/>
<evidence type="ECO:0000313" key="1">
    <source>
        <dbReference type="EMBL" id="EHL31252.1"/>
    </source>
</evidence>
<accession>G9EN91</accession>
<dbReference type="HOGENOM" id="CLU_1382616_0_0_6"/>
<gene>
    <name evidence="1" type="ORF">LDG_6713</name>
</gene>
<evidence type="ECO:0000313" key="2">
    <source>
        <dbReference type="Proteomes" id="UP000002770"/>
    </source>
</evidence>
<dbReference type="EMBL" id="JH413817">
    <property type="protein sequence ID" value="EHL31252.1"/>
    <property type="molecule type" value="Genomic_DNA"/>
</dbReference>
<protein>
    <submittedName>
        <fullName evidence="1">Uncharacterized protein</fullName>
    </submittedName>
</protein>
<dbReference type="Proteomes" id="UP000002770">
    <property type="component" value="Unassembled WGS sequence"/>
</dbReference>